<dbReference type="Pfam" id="PF06985">
    <property type="entry name" value="HET"/>
    <property type="match status" value="1"/>
</dbReference>
<dbReference type="InterPro" id="IPR010730">
    <property type="entry name" value="HET"/>
</dbReference>
<evidence type="ECO:0000313" key="3">
    <source>
        <dbReference type="Proteomes" id="UP000469558"/>
    </source>
</evidence>
<organism evidence="2 3">
    <name type="scientific">Lachnellula suecica</name>
    <dbReference type="NCBI Taxonomy" id="602035"/>
    <lineage>
        <taxon>Eukaryota</taxon>
        <taxon>Fungi</taxon>
        <taxon>Dikarya</taxon>
        <taxon>Ascomycota</taxon>
        <taxon>Pezizomycotina</taxon>
        <taxon>Leotiomycetes</taxon>
        <taxon>Helotiales</taxon>
        <taxon>Lachnaceae</taxon>
        <taxon>Lachnellula</taxon>
    </lineage>
</organism>
<dbReference type="OrthoDB" id="5125733at2759"/>
<feature type="domain" description="Heterokaryon incompatibility" evidence="1">
    <location>
        <begin position="109"/>
        <end position="257"/>
    </location>
</feature>
<protein>
    <recommendedName>
        <fullName evidence="1">Heterokaryon incompatibility domain-containing protein</fullName>
    </recommendedName>
</protein>
<evidence type="ECO:0000313" key="2">
    <source>
        <dbReference type="EMBL" id="TVY80789.1"/>
    </source>
</evidence>
<dbReference type="Proteomes" id="UP000469558">
    <property type="component" value="Unassembled WGS sequence"/>
</dbReference>
<sequence length="324" mass="36834">MFSTTSTLFMGSLSFHRESWHGTPPPYRDVVEFFFFPAHRGTQIVLDDNTGSIQSLNRVSQWVDLAKGHEDAKHEHASFYPTRLLKLGSSVSETICLCVTKECAIEGEYATLSHCWGSGQPTKLETDNLEIMKSGITVSSLPRTFRDAIVVARHLNIEYLWIDSLCIIQNSSEDWQTEVQLMEAVYSNSCCNIAASHSINGDGGLFVNRDPYFTTALEVRAEWDNVEHQNIVLHPSDFWATRIGNAPLNKRGWVLQERVLAPRTIHFTHDQIIWEAQTERACKIYFDEFTRASPYEALWGTSGASILDLQKLESDLVTLYTCWF</sequence>
<dbReference type="PANTHER" id="PTHR33112:SF10">
    <property type="entry name" value="TOL"/>
    <property type="match status" value="1"/>
</dbReference>
<accession>A0A8T9C520</accession>
<name>A0A8T9C520_9HELO</name>
<reference evidence="2 3" key="1">
    <citation type="submission" date="2018-05" db="EMBL/GenBank/DDBJ databases">
        <title>Genome sequencing and assembly of the regulated plant pathogen Lachnellula willkommii and related sister species for the development of diagnostic species identification markers.</title>
        <authorList>
            <person name="Giroux E."/>
            <person name="Bilodeau G."/>
        </authorList>
    </citation>
    <scope>NUCLEOTIDE SEQUENCE [LARGE SCALE GENOMIC DNA]</scope>
    <source>
        <strain evidence="2 3">CBS 268.59</strain>
    </source>
</reference>
<evidence type="ECO:0000259" key="1">
    <source>
        <dbReference type="Pfam" id="PF06985"/>
    </source>
</evidence>
<dbReference type="AlphaFoldDB" id="A0A8T9C520"/>
<proteinExistence type="predicted"/>
<dbReference type="PANTHER" id="PTHR33112">
    <property type="entry name" value="DOMAIN PROTEIN, PUTATIVE-RELATED"/>
    <property type="match status" value="1"/>
</dbReference>
<gene>
    <name evidence="2" type="ORF">LSUE1_G006736</name>
</gene>
<keyword evidence="3" id="KW-1185">Reference proteome</keyword>
<comment type="caution">
    <text evidence="2">The sequence shown here is derived from an EMBL/GenBank/DDBJ whole genome shotgun (WGS) entry which is preliminary data.</text>
</comment>
<dbReference type="EMBL" id="QGMK01000610">
    <property type="protein sequence ID" value="TVY80789.1"/>
    <property type="molecule type" value="Genomic_DNA"/>
</dbReference>